<dbReference type="AlphaFoldDB" id="B1VRJ0"/>
<dbReference type="GO" id="GO:0072330">
    <property type="term" value="P:monocarboxylic acid biosynthetic process"/>
    <property type="evidence" value="ECO:0007669"/>
    <property type="project" value="UniProtKB-ARBA"/>
</dbReference>
<evidence type="ECO:0000256" key="4">
    <source>
        <dbReference type="ARBA" id="ARBA00022553"/>
    </source>
</evidence>
<dbReference type="SUPFAM" id="SSF52777">
    <property type="entry name" value="CoA-dependent acyltransferases"/>
    <property type="match status" value="2"/>
</dbReference>
<dbReference type="CDD" id="cd19531">
    <property type="entry name" value="LCL_NRPS-like"/>
    <property type="match status" value="1"/>
</dbReference>
<gene>
    <name evidence="6" type="ordered locus">SGR_579</name>
</gene>
<dbReference type="InterPro" id="IPR001242">
    <property type="entry name" value="Condensation_dom"/>
</dbReference>
<dbReference type="GO" id="GO:0005829">
    <property type="term" value="C:cytosol"/>
    <property type="evidence" value="ECO:0007669"/>
    <property type="project" value="TreeGrafter"/>
</dbReference>
<dbReference type="GO" id="GO:0008610">
    <property type="term" value="P:lipid biosynthetic process"/>
    <property type="evidence" value="ECO:0007669"/>
    <property type="project" value="UniProtKB-ARBA"/>
</dbReference>
<comment type="similarity">
    <text evidence="2">Belongs to the ATP-dependent AMP-binding enzyme family.</text>
</comment>
<dbReference type="SMART" id="SM00823">
    <property type="entry name" value="PKS_PP"/>
    <property type="match status" value="1"/>
</dbReference>
<dbReference type="GO" id="GO:0043041">
    <property type="term" value="P:amino acid activation for nonribosomal peptide biosynthetic process"/>
    <property type="evidence" value="ECO:0007669"/>
    <property type="project" value="TreeGrafter"/>
</dbReference>
<evidence type="ECO:0000313" key="7">
    <source>
        <dbReference type="Proteomes" id="UP000001685"/>
    </source>
</evidence>
<dbReference type="Pfam" id="PF00668">
    <property type="entry name" value="Condensation"/>
    <property type="match status" value="1"/>
</dbReference>
<dbReference type="InterPro" id="IPR009081">
    <property type="entry name" value="PP-bd_ACP"/>
</dbReference>
<dbReference type="RefSeq" id="WP_012377899.1">
    <property type="nucleotide sequence ID" value="NC_010572.1"/>
</dbReference>
<dbReference type="eggNOG" id="COG1020">
    <property type="taxonomic scope" value="Bacteria"/>
</dbReference>
<dbReference type="PANTHER" id="PTHR45527">
    <property type="entry name" value="NONRIBOSOMAL PEPTIDE SYNTHETASE"/>
    <property type="match status" value="1"/>
</dbReference>
<keyword evidence="4" id="KW-0597">Phosphoprotein</keyword>
<organism evidence="6 7">
    <name type="scientific">Streptomyces griseus subsp. griseus (strain JCM 4626 / CBS 651.72 / NBRC 13350 / KCC S-0626 / ISP 5235)</name>
    <dbReference type="NCBI Taxonomy" id="455632"/>
    <lineage>
        <taxon>Bacteria</taxon>
        <taxon>Bacillati</taxon>
        <taxon>Actinomycetota</taxon>
        <taxon>Actinomycetes</taxon>
        <taxon>Kitasatosporales</taxon>
        <taxon>Streptomycetaceae</taxon>
        <taxon>Streptomyces</taxon>
    </lineage>
</organism>
<protein>
    <submittedName>
        <fullName evidence="6">NRPS</fullName>
    </submittedName>
</protein>
<keyword evidence="3" id="KW-0596">Phosphopantetheine</keyword>
<evidence type="ECO:0000256" key="2">
    <source>
        <dbReference type="ARBA" id="ARBA00006432"/>
    </source>
</evidence>
<dbReference type="Gene3D" id="3.30.559.10">
    <property type="entry name" value="Chloramphenicol acetyltransferase-like domain"/>
    <property type="match status" value="1"/>
</dbReference>
<dbReference type="InterPro" id="IPR023213">
    <property type="entry name" value="CAT-like_dom_sf"/>
</dbReference>
<evidence type="ECO:0000256" key="3">
    <source>
        <dbReference type="ARBA" id="ARBA00022450"/>
    </source>
</evidence>
<dbReference type="SUPFAM" id="SSF47336">
    <property type="entry name" value="ACP-like"/>
    <property type="match status" value="1"/>
</dbReference>
<dbReference type="PANTHER" id="PTHR45527:SF1">
    <property type="entry name" value="FATTY ACID SYNTHASE"/>
    <property type="match status" value="1"/>
</dbReference>
<reference evidence="7" key="1">
    <citation type="journal article" date="2008" name="J. Bacteriol.">
        <title>Genome sequence of the streptomycin-producing microorganism Streptomyces griseus IFO 13350.</title>
        <authorList>
            <person name="Ohnishi Y."/>
            <person name="Ishikawa J."/>
            <person name="Hara H."/>
            <person name="Suzuki H."/>
            <person name="Ikenoya M."/>
            <person name="Ikeda H."/>
            <person name="Yamashita A."/>
            <person name="Hattori M."/>
            <person name="Horinouchi S."/>
        </authorList>
    </citation>
    <scope>NUCLEOTIDE SEQUENCE [LARGE SCALE GENOMIC DNA]</scope>
    <source>
        <strain evidence="7">JCM 4626 / NBRC 13350</strain>
    </source>
</reference>
<dbReference type="Pfam" id="PF00550">
    <property type="entry name" value="PP-binding"/>
    <property type="match status" value="1"/>
</dbReference>
<dbReference type="InterPro" id="IPR020806">
    <property type="entry name" value="PKS_PP-bd"/>
</dbReference>
<evidence type="ECO:0000256" key="1">
    <source>
        <dbReference type="ARBA" id="ARBA00001957"/>
    </source>
</evidence>
<dbReference type="InterPro" id="IPR036736">
    <property type="entry name" value="ACP-like_sf"/>
</dbReference>
<comment type="cofactor">
    <cofactor evidence="1">
        <name>pantetheine 4'-phosphate</name>
        <dbReference type="ChEBI" id="CHEBI:47942"/>
    </cofactor>
</comment>
<dbReference type="GO" id="GO:0009366">
    <property type="term" value="C:enterobactin synthetase complex"/>
    <property type="evidence" value="ECO:0007669"/>
    <property type="project" value="TreeGrafter"/>
</dbReference>
<dbReference type="PATRIC" id="fig|455632.4.peg.561"/>
<dbReference type="KEGG" id="sgr:SGR_579"/>
<dbReference type="EMBL" id="AP009493">
    <property type="protein sequence ID" value="BAG17408.1"/>
    <property type="molecule type" value="Genomic_DNA"/>
</dbReference>
<dbReference type="PROSITE" id="PS50075">
    <property type="entry name" value="CARRIER"/>
    <property type="match status" value="1"/>
</dbReference>
<dbReference type="FunFam" id="1.10.1200.10:FF:000016">
    <property type="entry name" value="Non-ribosomal peptide synthase"/>
    <property type="match status" value="1"/>
</dbReference>
<dbReference type="GO" id="GO:0031177">
    <property type="term" value="F:phosphopantetheine binding"/>
    <property type="evidence" value="ECO:0007669"/>
    <property type="project" value="InterPro"/>
</dbReference>
<evidence type="ECO:0000259" key="5">
    <source>
        <dbReference type="PROSITE" id="PS50075"/>
    </source>
</evidence>
<accession>B1VRJ0</accession>
<sequence length="642" mass="70126">MTGGSVSALVSDASYTQAQLYFLDELAQRAGVYTVARALDLSGDLDPAALDAAVRGCVRRHESLRTCFRVLDGRLRQIVTAHEPALRVVDLRSLLARGGPADGAELVAQMARQEAAEPFDLRRVPLLRTTLVRLTDQRSVLLVTLHHIIADAWSLDLFLREVFARYRARVTGSPDTLPEPSLQYADFAAWQQRAEATGGHDRLLAHWRERLRDLRELDLPTDRPRPPERSYRGRSHPVPLDDRVVERLRVLCREEGASLYMALLAAFYVVLHRYSGQEDLTIGGTTSGRARPEVQHMIGFFVKMLVLRTPVRAEQTLRDVLRATTGTCQDAYDHQELPFERLVAAQGGVRKADRHPLFQVVFQMIDQSDDDLSVPGLAVRMREQPATAATFDLVCTVTGTAGRLSAALDYATDLWDRETVAALGDAWGSALRELAHRPDRAVRDVPLAEEHPHAPTALADEVRRATALADLPSDAALSVRDPWGHPAPQGVVGELVRRDLPDAPWVATGLVVRAGADGRLRAAPVADSVPVPEPAHAEHAAPVGEVERELASLWADLLDVAVVGRHDNFFLLGGHSLLATVLVTRAQERYGTDVTLDEFFRDPTPAGLAEAIAAAAGTGRGAAGADELAALVDALEQEEDHA</sequence>
<dbReference type="GO" id="GO:0009239">
    <property type="term" value="P:enterobactin biosynthetic process"/>
    <property type="evidence" value="ECO:0007669"/>
    <property type="project" value="TreeGrafter"/>
</dbReference>
<name>B1VRJ0_STRGG</name>
<dbReference type="HOGENOM" id="CLU_000022_2_9_11"/>
<dbReference type="GO" id="GO:0047527">
    <property type="term" value="F:2,3-dihydroxybenzoate-serine ligase activity"/>
    <property type="evidence" value="ECO:0007669"/>
    <property type="project" value="TreeGrafter"/>
</dbReference>
<dbReference type="Gene3D" id="1.10.1200.10">
    <property type="entry name" value="ACP-like"/>
    <property type="match status" value="1"/>
</dbReference>
<dbReference type="Proteomes" id="UP000001685">
    <property type="component" value="Chromosome"/>
</dbReference>
<evidence type="ECO:0000313" key="6">
    <source>
        <dbReference type="EMBL" id="BAG17408.1"/>
    </source>
</evidence>
<proteinExistence type="inferred from homology"/>
<feature type="domain" description="Carrier" evidence="5">
    <location>
        <begin position="541"/>
        <end position="616"/>
    </location>
</feature>
<dbReference type="Gene3D" id="3.30.559.30">
    <property type="entry name" value="Nonribosomal peptide synthetase, condensation domain"/>
    <property type="match status" value="1"/>
</dbReference>